<dbReference type="PANTHER" id="PTHR48080:SF3">
    <property type="entry name" value="ENOLASE SUPERFAMILY MEMBER DDB_G0284701"/>
    <property type="match status" value="1"/>
</dbReference>
<comment type="similarity">
    <text evidence="1 7">Belongs to the mandelate racemase/muconate lactonizing enzyme family.</text>
</comment>
<dbReference type="Proteomes" id="UP000187735">
    <property type="component" value="Chromosome"/>
</dbReference>
<gene>
    <name evidence="9" type="primary">ycjG</name>
    <name evidence="9" type="ORF">Fuma_05235</name>
</gene>
<dbReference type="InterPro" id="IPR036849">
    <property type="entry name" value="Enolase-like_C_sf"/>
</dbReference>
<evidence type="ECO:0000313" key="9">
    <source>
        <dbReference type="EMBL" id="APZ95576.1"/>
    </source>
</evidence>
<evidence type="ECO:0000256" key="4">
    <source>
        <dbReference type="ARBA" id="ARBA00023235"/>
    </source>
</evidence>
<evidence type="ECO:0000256" key="2">
    <source>
        <dbReference type="ARBA" id="ARBA00022723"/>
    </source>
</evidence>
<dbReference type="STRING" id="1891926.Fuma_05235"/>
<evidence type="ECO:0000256" key="7">
    <source>
        <dbReference type="RuleBase" id="RU366006"/>
    </source>
</evidence>
<dbReference type="OrthoDB" id="9775391at2"/>
<feature type="binding site" evidence="6">
    <location>
        <position position="179"/>
    </location>
    <ligand>
        <name>Mg(2+)</name>
        <dbReference type="ChEBI" id="CHEBI:18420"/>
    </ligand>
</feature>
<dbReference type="SFLD" id="SFLDG00180">
    <property type="entry name" value="muconate_cycloisomerase"/>
    <property type="match status" value="1"/>
</dbReference>
<evidence type="ECO:0000256" key="1">
    <source>
        <dbReference type="ARBA" id="ARBA00008031"/>
    </source>
</evidence>
<dbReference type="EMBL" id="CP017641">
    <property type="protein sequence ID" value="APZ95576.1"/>
    <property type="molecule type" value="Genomic_DNA"/>
</dbReference>
<dbReference type="CDD" id="cd03319">
    <property type="entry name" value="L-Ala-DL-Glu_epimerase"/>
    <property type="match status" value="1"/>
</dbReference>
<dbReference type="InterPro" id="IPR034603">
    <property type="entry name" value="Dipeptide_epimerase"/>
</dbReference>
<dbReference type="InterPro" id="IPR013342">
    <property type="entry name" value="Mandelate_racemase_C"/>
</dbReference>
<dbReference type="SUPFAM" id="SSF54826">
    <property type="entry name" value="Enolase N-terminal domain-like"/>
    <property type="match status" value="1"/>
</dbReference>
<feature type="binding site" evidence="6">
    <location>
        <position position="231"/>
    </location>
    <ligand>
        <name>Mg(2+)</name>
        <dbReference type="ChEBI" id="CHEBI:18420"/>
    </ligand>
</feature>
<proteinExistence type="inferred from homology"/>
<keyword evidence="4 7" id="KW-0413">Isomerase</keyword>
<evidence type="ECO:0000313" key="10">
    <source>
        <dbReference type="Proteomes" id="UP000187735"/>
    </source>
</evidence>
<dbReference type="GO" id="GO:0046872">
    <property type="term" value="F:metal ion binding"/>
    <property type="evidence" value="ECO:0007669"/>
    <property type="project" value="UniProtKB-KW"/>
</dbReference>
<dbReference type="SUPFAM" id="SSF51604">
    <property type="entry name" value="Enolase C-terminal domain-like"/>
    <property type="match status" value="1"/>
</dbReference>
<keyword evidence="10" id="KW-1185">Reference proteome</keyword>
<dbReference type="Pfam" id="PF02746">
    <property type="entry name" value="MR_MLE_N"/>
    <property type="match status" value="1"/>
</dbReference>
<keyword evidence="2 6" id="KW-0479">Metal-binding</keyword>
<dbReference type="InterPro" id="IPR029017">
    <property type="entry name" value="Enolase-like_N"/>
</dbReference>
<feature type="active site" description="Proton acceptor; specific for (S)-substrate epimerization" evidence="5">
    <location>
        <position position="253"/>
    </location>
</feature>
<dbReference type="RefSeq" id="WP_077026722.1">
    <property type="nucleotide sequence ID" value="NZ_CP017641.1"/>
</dbReference>
<feature type="domain" description="Mandelate racemase/muconate lactonizing enzyme C-terminal" evidence="8">
    <location>
        <begin position="136"/>
        <end position="227"/>
    </location>
</feature>
<feature type="active site" description="Proton acceptor; specific for (R)-substrate epimerization" evidence="5">
    <location>
        <position position="155"/>
    </location>
</feature>
<dbReference type="AlphaFoldDB" id="A0A1P8WND1"/>
<dbReference type="Gene3D" id="3.30.390.10">
    <property type="entry name" value="Enolase-like, N-terminal domain"/>
    <property type="match status" value="1"/>
</dbReference>
<dbReference type="EC" id="5.1.1.-" evidence="7"/>
<dbReference type="SFLD" id="SFLDS00001">
    <property type="entry name" value="Enolase"/>
    <property type="match status" value="1"/>
</dbReference>
<dbReference type="GO" id="GO:0016855">
    <property type="term" value="F:racemase and epimerase activity, acting on amino acids and derivatives"/>
    <property type="evidence" value="ECO:0007669"/>
    <property type="project" value="UniProtKB-UniRule"/>
</dbReference>
<evidence type="ECO:0000256" key="3">
    <source>
        <dbReference type="ARBA" id="ARBA00022842"/>
    </source>
</evidence>
<dbReference type="KEGG" id="fmr:Fuma_05235"/>
<protein>
    <recommendedName>
        <fullName evidence="7">Dipeptide epimerase</fullName>
        <ecNumber evidence="7">5.1.1.-</ecNumber>
    </recommendedName>
</protein>
<organism evidence="9 10">
    <name type="scientific">Fuerstiella marisgermanici</name>
    <dbReference type="NCBI Taxonomy" id="1891926"/>
    <lineage>
        <taxon>Bacteria</taxon>
        <taxon>Pseudomonadati</taxon>
        <taxon>Planctomycetota</taxon>
        <taxon>Planctomycetia</taxon>
        <taxon>Planctomycetales</taxon>
        <taxon>Planctomycetaceae</taxon>
        <taxon>Fuerstiella</taxon>
    </lineage>
</organism>
<feature type="binding site" evidence="6">
    <location>
        <position position="205"/>
    </location>
    <ligand>
        <name>Mg(2+)</name>
        <dbReference type="ChEBI" id="CHEBI:18420"/>
    </ligand>
</feature>
<dbReference type="Gene3D" id="3.20.20.120">
    <property type="entry name" value="Enolase-like C-terminal domain"/>
    <property type="match status" value="1"/>
</dbReference>
<dbReference type="Pfam" id="PF13378">
    <property type="entry name" value="MR_MLE_C"/>
    <property type="match status" value="1"/>
</dbReference>
<dbReference type="InterPro" id="IPR029065">
    <property type="entry name" value="Enolase_C-like"/>
</dbReference>
<evidence type="ECO:0000256" key="5">
    <source>
        <dbReference type="PIRSR" id="PIRSR634603-1"/>
    </source>
</evidence>
<dbReference type="PANTHER" id="PTHR48080">
    <property type="entry name" value="D-GALACTONATE DEHYDRATASE-RELATED"/>
    <property type="match status" value="1"/>
</dbReference>
<evidence type="ECO:0000256" key="6">
    <source>
        <dbReference type="PIRSR" id="PIRSR634603-3"/>
    </source>
</evidence>
<reference evidence="9 10" key="1">
    <citation type="journal article" date="2016" name="Front. Microbiol.">
        <title>Fuerstia marisgermanicae gen. nov., sp. nov., an Unusual Member of the Phylum Planctomycetes from the German Wadden Sea.</title>
        <authorList>
            <person name="Kohn T."/>
            <person name="Heuer A."/>
            <person name="Jogler M."/>
            <person name="Vollmers J."/>
            <person name="Boedeker C."/>
            <person name="Bunk B."/>
            <person name="Rast P."/>
            <person name="Borchert D."/>
            <person name="Glockner I."/>
            <person name="Freese H.M."/>
            <person name="Klenk H.P."/>
            <person name="Overmann J."/>
            <person name="Kaster A.K."/>
            <person name="Rohde M."/>
            <person name="Wiegand S."/>
            <person name="Jogler C."/>
        </authorList>
    </citation>
    <scope>NUCLEOTIDE SEQUENCE [LARGE SCALE GENOMIC DNA]</scope>
    <source>
        <strain evidence="9 10">NH11</strain>
    </source>
</reference>
<dbReference type="InterPro" id="IPR034593">
    <property type="entry name" value="DgoD-like"/>
</dbReference>
<comment type="cofactor">
    <cofactor evidence="6 7">
        <name>Mg(2+)</name>
        <dbReference type="ChEBI" id="CHEBI:18420"/>
    </cofactor>
    <text evidence="6 7">Binds 1 Mg(2+) ion per subunit.</text>
</comment>
<dbReference type="SMART" id="SM00922">
    <property type="entry name" value="MR_MLE"/>
    <property type="match status" value="1"/>
</dbReference>
<dbReference type="InterPro" id="IPR013341">
    <property type="entry name" value="Mandelate_racemase_N_dom"/>
</dbReference>
<evidence type="ECO:0000259" key="8">
    <source>
        <dbReference type="SMART" id="SM00922"/>
    </source>
</evidence>
<keyword evidence="3 6" id="KW-0460">Magnesium</keyword>
<accession>A0A1P8WND1</accession>
<name>A0A1P8WND1_9PLAN</name>
<sequence>MKMTLHRLHLPLAHEFTIARGSISIQPSLIVELEHDGIHGFGEVTENAFYGHTFASMTASLKSVESSLDEYIDRSPIDLWPTMKARMNDDMFALSALDMAAHDWRGKRLEIPTWQDWGLSWNDAPDSSYTIGIDTIDNMVAKLDEQPGWSIYKIKLGTANDLEIMTELRRHTEAIFRVDANCGWTAEQTITNSKTLADLGVEFIEQPLPNTADVADKRKVFENSALPVVADEDCQVTADVAKCDGLFHGVNVKICKCGGLTPALSMLKDARRRGLKTMVGCMVESSTGISGAAQLLPLLDYADLDGAVLLKDEPSTGVSVVQGQVKAAAEFGTGAGLQRERLADFLVATAD</sequence>